<evidence type="ECO:0000256" key="1">
    <source>
        <dbReference type="SAM" id="MobiDB-lite"/>
    </source>
</evidence>
<sequence length="101" mass="11332">MSQQVQPNSKDTSNTPMPDAEQPTPKDPSNTPIPFEQLPPPRITRECNFMCYKDNEGVEHRIHIPQGQFKQACQHFIDEDWAALGRFPPSIDSSAQSPPAS</sequence>
<keyword evidence="3" id="KW-1185">Reference proteome</keyword>
<dbReference type="GeneID" id="54409335"/>
<name>A0A6A6A252_9PLEO</name>
<dbReference type="EMBL" id="ML977516">
    <property type="protein sequence ID" value="KAF2125253.1"/>
    <property type="molecule type" value="Genomic_DNA"/>
</dbReference>
<gene>
    <name evidence="2" type="ORF">P153DRAFT_369949</name>
</gene>
<protein>
    <submittedName>
        <fullName evidence="2">Uncharacterized protein</fullName>
    </submittedName>
</protein>
<dbReference type="AlphaFoldDB" id="A0A6A6A252"/>
<proteinExistence type="predicted"/>
<organism evidence="2 3">
    <name type="scientific">Dothidotthia symphoricarpi CBS 119687</name>
    <dbReference type="NCBI Taxonomy" id="1392245"/>
    <lineage>
        <taxon>Eukaryota</taxon>
        <taxon>Fungi</taxon>
        <taxon>Dikarya</taxon>
        <taxon>Ascomycota</taxon>
        <taxon>Pezizomycotina</taxon>
        <taxon>Dothideomycetes</taxon>
        <taxon>Pleosporomycetidae</taxon>
        <taxon>Pleosporales</taxon>
        <taxon>Dothidotthiaceae</taxon>
        <taxon>Dothidotthia</taxon>
    </lineage>
</organism>
<evidence type="ECO:0000313" key="2">
    <source>
        <dbReference type="EMBL" id="KAF2125253.1"/>
    </source>
</evidence>
<dbReference type="RefSeq" id="XP_033519645.1">
    <property type="nucleotide sequence ID" value="XM_033668903.1"/>
</dbReference>
<feature type="region of interest" description="Disordered" evidence="1">
    <location>
        <begin position="1"/>
        <end position="41"/>
    </location>
</feature>
<dbReference type="OrthoDB" id="3919839at2759"/>
<accession>A0A6A6A252</accession>
<feature type="compositionally biased region" description="Polar residues" evidence="1">
    <location>
        <begin position="1"/>
        <end position="16"/>
    </location>
</feature>
<evidence type="ECO:0000313" key="3">
    <source>
        <dbReference type="Proteomes" id="UP000799771"/>
    </source>
</evidence>
<reference evidence="2" key="1">
    <citation type="journal article" date="2020" name="Stud. Mycol.">
        <title>101 Dothideomycetes genomes: a test case for predicting lifestyles and emergence of pathogens.</title>
        <authorList>
            <person name="Haridas S."/>
            <person name="Albert R."/>
            <person name="Binder M."/>
            <person name="Bloem J."/>
            <person name="Labutti K."/>
            <person name="Salamov A."/>
            <person name="Andreopoulos B."/>
            <person name="Baker S."/>
            <person name="Barry K."/>
            <person name="Bills G."/>
            <person name="Bluhm B."/>
            <person name="Cannon C."/>
            <person name="Castanera R."/>
            <person name="Culley D."/>
            <person name="Daum C."/>
            <person name="Ezra D."/>
            <person name="Gonzalez J."/>
            <person name="Henrissat B."/>
            <person name="Kuo A."/>
            <person name="Liang C."/>
            <person name="Lipzen A."/>
            <person name="Lutzoni F."/>
            <person name="Magnuson J."/>
            <person name="Mondo S."/>
            <person name="Nolan M."/>
            <person name="Ohm R."/>
            <person name="Pangilinan J."/>
            <person name="Park H.-J."/>
            <person name="Ramirez L."/>
            <person name="Alfaro M."/>
            <person name="Sun H."/>
            <person name="Tritt A."/>
            <person name="Yoshinaga Y."/>
            <person name="Zwiers L.-H."/>
            <person name="Turgeon B."/>
            <person name="Goodwin S."/>
            <person name="Spatafora J."/>
            <person name="Crous P."/>
            <person name="Grigoriev I."/>
        </authorList>
    </citation>
    <scope>NUCLEOTIDE SEQUENCE</scope>
    <source>
        <strain evidence="2">CBS 119687</strain>
    </source>
</reference>
<dbReference type="Proteomes" id="UP000799771">
    <property type="component" value="Unassembled WGS sequence"/>
</dbReference>